<dbReference type="Pfam" id="PF02826">
    <property type="entry name" value="2-Hacid_dh_C"/>
    <property type="match status" value="1"/>
</dbReference>
<dbReference type="EMBL" id="JBDIME010000027">
    <property type="protein sequence ID" value="MEN2792347.1"/>
    <property type="molecule type" value="Genomic_DNA"/>
</dbReference>
<evidence type="ECO:0000256" key="1">
    <source>
        <dbReference type="ARBA" id="ARBA00023002"/>
    </source>
</evidence>
<reference evidence="4 5" key="1">
    <citation type="submission" date="2024-05" db="EMBL/GenBank/DDBJ databases">
        <authorList>
            <person name="Liu Q."/>
            <person name="Xin Y.-H."/>
        </authorList>
    </citation>
    <scope>NUCLEOTIDE SEQUENCE [LARGE SCALE GENOMIC DNA]</scope>
    <source>
        <strain evidence="4 5">CGMCC 1.10181</strain>
    </source>
</reference>
<evidence type="ECO:0000313" key="4">
    <source>
        <dbReference type="EMBL" id="MEN2792347.1"/>
    </source>
</evidence>
<dbReference type="Proteomes" id="UP001419910">
    <property type="component" value="Unassembled WGS sequence"/>
</dbReference>
<sequence>MANLVEARIRAAMPAAQLILVDPGSPISEEVRGATDIWFLSSDLIEAMKYDRDFATQCDRMAETAPLRWVQSGSSGHERAIFRRITDRGAQLTSGAGIHSVPIAHYVLSHMLARVKRHRDHASQQTARIWAQLDQGELTGMTVGIAGFGSIGAEVARLCKAFGMHVRVCRREAVLPSDADAVHAPAELDDMARQCDFLVIAVPLTAQTAGMVTSAVLRAMKPGAGLINVARGPVVDEPALVAGLRAGSPAFAILDVATVEPLPEESPLWGMPNVTITPHDSAWSPLAYQRLGDLFCDNLARFAAGKPMRNIVHM</sequence>
<dbReference type="Gene3D" id="3.40.50.720">
    <property type="entry name" value="NAD(P)-binding Rossmann-like Domain"/>
    <property type="match status" value="2"/>
</dbReference>
<comment type="caution">
    <text evidence="4">The sequence shown here is derived from an EMBL/GenBank/DDBJ whole genome shotgun (WGS) entry which is preliminary data.</text>
</comment>
<feature type="domain" description="D-isomer specific 2-hydroxyacid dehydrogenase NAD-binding" evidence="3">
    <location>
        <begin position="109"/>
        <end position="279"/>
    </location>
</feature>
<evidence type="ECO:0000256" key="2">
    <source>
        <dbReference type="ARBA" id="ARBA00023027"/>
    </source>
</evidence>
<keyword evidence="1" id="KW-0560">Oxidoreductase</keyword>
<evidence type="ECO:0000313" key="5">
    <source>
        <dbReference type="Proteomes" id="UP001419910"/>
    </source>
</evidence>
<dbReference type="SUPFAM" id="SSF51735">
    <property type="entry name" value="NAD(P)-binding Rossmann-fold domains"/>
    <property type="match status" value="1"/>
</dbReference>
<dbReference type="RefSeq" id="WP_345840535.1">
    <property type="nucleotide sequence ID" value="NZ_JBDIME010000027.1"/>
</dbReference>
<dbReference type="InterPro" id="IPR036291">
    <property type="entry name" value="NAD(P)-bd_dom_sf"/>
</dbReference>
<accession>A0ABU9Y9G8</accession>
<proteinExistence type="predicted"/>
<dbReference type="PANTHER" id="PTHR43333:SF1">
    <property type="entry name" value="D-ISOMER SPECIFIC 2-HYDROXYACID DEHYDROGENASE NAD-BINDING DOMAIN-CONTAINING PROTEIN"/>
    <property type="match status" value="1"/>
</dbReference>
<protein>
    <submittedName>
        <fullName evidence="4">D-2-hydroxyacid dehydrogenase</fullName>
    </submittedName>
</protein>
<evidence type="ECO:0000259" key="3">
    <source>
        <dbReference type="Pfam" id="PF02826"/>
    </source>
</evidence>
<dbReference type="InterPro" id="IPR006140">
    <property type="entry name" value="D-isomer_DH_NAD-bd"/>
</dbReference>
<organism evidence="4 5">
    <name type="scientific">Sphingomonas oligophenolica</name>
    <dbReference type="NCBI Taxonomy" id="301154"/>
    <lineage>
        <taxon>Bacteria</taxon>
        <taxon>Pseudomonadati</taxon>
        <taxon>Pseudomonadota</taxon>
        <taxon>Alphaproteobacteria</taxon>
        <taxon>Sphingomonadales</taxon>
        <taxon>Sphingomonadaceae</taxon>
        <taxon>Sphingomonas</taxon>
    </lineage>
</organism>
<dbReference type="PANTHER" id="PTHR43333">
    <property type="entry name" value="2-HACID_DH_C DOMAIN-CONTAINING PROTEIN"/>
    <property type="match status" value="1"/>
</dbReference>
<keyword evidence="5" id="KW-1185">Reference proteome</keyword>
<gene>
    <name evidence="4" type="ORF">ABC974_22135</name>
</gene>
<keyword evidence="2" id="KW-0520">NAD</keyword>
<name>A0ABU9Y9G8_9SPHN</name>
<dbReference type="CDD" id="cd05300">
    <property type="entry name" value="2-Hacid_dh_1"/>
    <property type="match status" value="1"/>
</dbReference>